<dbReference type="EMBL" id="VUNE01000005">
    <property type="protein sequence ID" value="MST63059.1"/>
    <property type="molecule type" value="Genomic_DNA"/>
</dbReference>
<protein>
    <submittedName>
        <fullName evidence="1">Uncharacterized protein</fullName>
    </submittedName>
</protein>
<sequence>MKCRKKTVEIEAFRYDGDFIDKDGNYYIPGWGIEAFENNVIKYNSYDKGKLAIETLEGTMFASTLVTEMEDI</sequence>
<comment type="caution">
    <text evidence="1">The sequence shown here is derived from an EMBL/GenBank/DDBJ whole genome shotgun (WGS) entry which is preliminary data.</text>
</comment>
<reference evidence="1 2" key="1">
    <citation type="submission" date="2019-08" db="EMBL/GenBank/DDBJ databases">
        <title>In-depth cultivation of the pig gut microbiome towards novel bacterial diversity and tailored functional studies.</title>
        <authorList>
            <person name="Wylensek D."/>
            <person name="Hitch T.C.A."/>
            <person name="Clavel T."/>
        </authorList>
    </citation>
    <scope>NUCLEOTIDE SEQUENCE [LARGE SCALE GENOMIC DNA]</scope>
    <source>
        <strain evidence="1 2">WCA-SAB-591-4A-A</strain>
    </source>
</reference>
<evidence type="ECO:0000313" key="1">
    <source>
        <dbReference type="EMBL" id="MST63059.1"/>
    </source>
</evidence>
<name>A0A6N7XIZ6_9FIRM</name>
<dbReference type="RefSeq" id="WP_154538537.1">
    <property type="nucleotide sequence ID" value="NZ_JAXFFP010000015.1"/>
</dbReference>
<accession>A0A6N7XIZ6</accession>
<dbReference type="AlphaFoldDB" id="A0A6N7XIZ6"/>
<keyword evidence="2" id="KW-1185">Reference proteome</keyword>
<organism evidence="1 2">
    <name type="scientific">Peptostreptococcus porci</name>
    <dbReference type="NCBI Taxonomy" id="2652282"/>
    <lineage>
        <taxon>Bacteria</taxon>
        <taxon>Bacillati</taxon>
        <taxon>Bacillota</taxon>
        <taxon>Clostridia</taxon>
        <taxon>Peptostreptococcales</taxon>
        <taxon>Peptostreptococcaceae</taxon>
        <taxon>Peptostreptococcus</taxon>
    </lineage>
</organism>
<evidence type="ECO:0000313" key="2">
    <source>
        <dbReference type="Proteomes" id="UP000440713"/>
    </source>
</evidence>
<gene>
    <name evidence="1" type="ORF">FYJ71_08925</name>
</gene>
<proteinExistence type="predicted"/>
<dbReference type="Proteomes" id="UP000440713">
    <property type="component" value="Unassembled WGS sequence"/>
</dbReference>